<dbReference type="Proteomes" id="UP000029738">
    <property type="component" value="Unassembled WGS sequence"/>
</dbReference>
<protein>
    <submittedName>
        <fullName evidence="1">Uncharacterized protein</fullName>
    </submittedName>
</protein>
<accession>A0A8S9T2X8</accession>
<gene>
    <name evidence="1" type="ORF">DA73_0400013895</name>
</gene>
<comment type="caution">
    <text evidence="1">The sequence shown here is derived from an EMBL/GenBank/DDBJ whole genome shotgun (WGS) entry which is preliminary data.</text>
</comment>
<evidence type="ECO:0000313" key="2">
    <source>
        <dbReference type="Proteomes" id="UP000029738"/>
    </source>
</evidence>
<name>A0A8S9T2X8_9CYAN</name>
<reference evidence="1" key="2">
    <citation type="submission" date="2019-11" db="EMBL/GenBank/DDBJ databases">
        <title>Improved Assembly of Tolypothrix boutellei genome.</title>
        <authorList>
            <person name="Sarangi A.N."/>
            <person name="Mukherjee M."/>
            <person name="Ghosh S."/>
            <person name="Singh D."/>
            <person name="Das A."/>
            <person name="Kant S."/>
            <person name="Prusty A."/>
            <person name="Tripathy S."/>
        </authorList>
    </citation>
    <scope>NUCLEOTIDE SEQUENCE</scope>
    <source>
        <strain evidence="1">VB521301</strain>
    </source>
</reference>
<organism evidence="1 2">
    <name type="scientific">Tolypothrix bouteillei VB521301</name>
    <dbReference type="NCBI Taxonomy" id="1479485"/>
    <lineage>
        <taxon>Bacteria</taxon>
        <taxon>Bacillati</taxon>
        <taxon>Cyanobacteriota</taxon>
        <taxon>Cyanophyceae</taxon>
        <taxon>Nostocales</taxon>
        <taxon>Tolypothrichaceae</taxon>
        <taxon>Tolypothrix</taxon>
    </lineage>
</organism>
<reference evidence="1" key="1">
    <citation type="journal article" date="2015" name="Genome Announc.">
        <title>Draft Genome Sequence of Tolypothrix boutellei Strain VB521301.</title>
        <authorList>
            <person name="Chandrababunaidu M.M."/>
            <person name="Singh D."/>
            <person name="Sen D."/>
            <person name="Bhan S."/>
            <person name="Das S."/>
            <person name="Gupta A."/>
            <person name="Adhikary S.P."/>
            <person name="Tripathy S."/>
        </authorList>
    </citation>
    <scope>NUCLEOTIDE SEQUENCE</scope>
    <source>
        <strain evidence="1">VB521301</strain>
    </source>
</reference>
<keyword evidence="2" id="KW-1185">Reference proteome</keyword>
<dbReference type="RefSeq" id="WP_038083555.1">
    <property type="nucleotide sequence ID" value="NZ_JHEG04000001.1"/>
</dbReference>
<sequence>MIDPSGIQPLPNHRLKVKEVNPGLYSIENTYEGIYEYFTEPSTVKGEPSASQESLEDWRKEFGTETKLEEIMNYEL</sequence>
<dbReference type="EMBL" id="JHEG04000001">
    <property type="protein sequence ID" value="KAF3886446.1"/>
    <property type="molecule type" value="Genomic_DNA"/>
</dbReference>
<proteinExistence type="predicted"/>
<evidence type="ECO:0000313" key="1">
    <source>
        <dbReference type="EMBL" id="KAF3886446.1"/>
    </source>
</evidence>
<dbReference type="AlphaFoldDB" id="A0A8S9T2X8"/>